<evidence type="ECO:0000313" key="3">
    <source>
        <dbReference type="Proteomes" id="UP000233556"/>
    </source>
</evidence>
<keyword evidence="3" id="KW-1185">Reference proteome</keyword>
<evidence type="ECO:0000313" key="2">
    <source>
        <dbReference type="EMBL" id="PKU37962.1"/>
    </source>
</evidence>
<dbReference type="Proteomes" id="UP000233556">
    <property type="component" value="Unassembled WGS sequence"/>
</dbReference>
<accession>A0A2I0TW12</accession>
<feature type="region of interest" description="Disordered" evidence="1">
    <location>
        <begin position="1"/>
        <end position="32"/>
    </location>
</feature>
<name>A0A2I0TW12_LIMLA</name>
<sequence>MLAVIATAPSKSRPAAACRNPEPSPSHRVRWGNADRTEGCAGCLLMPSALPGTARGEALGHGEPFSGSSCSDPAPCPSHAVEEIVPAGA</sequence>
<proteinExistence type="predicted"/>
<gene>
    <name evidence="2" type="ORF">llap_11732</name>
</gene>
<dbReference type="AlphaFoldDB" id="A0A2I0TW12"/>
<organism evidence="2 3">
    <name type="scientific">Limosa lapponica baueri</name>
    <dbReference type="NCBI Taxonomy" id="1758121"/>
    <lineage>
        <taxon>Eukaryota</taxon>
        <taxon>Metazoa</taxon>
        <taxon>Chordata</taxon>
        <taxon>Craniata</taxon>
        <taxon>Vertebrata</taxon>
        <taxon>Euteleostomi</taxon>
        <taxon>Archelosauria</taxon>
        <taxon>Archosauria</taxon>
        <taxon>Dinosauria</taxon>
        <taxon>Saurischia</taxon>
        <taxon>Theropoda</taxon>
        <taxon>Coelurosauria</taxon>
        <taxon>Aves</taxon>
        <taxon>Neognathae</taxon>
        <taxon>Neoaves</taxon>
        <taxon>Charadriiformes</taxon>
        <taxon>Scolopacidae</taxon>
        <taxon>Limosa</taxon>
    </lineage>
</organism>
<dbReference type="EMBL" id="KZ506913">
    <property type="protein sequence ID" value="PKU37962.1"/>
    <property type="molecule type" value="Genomic_DNA"/>
</dbReference>
<evidence type="ECO:0000256" key="1">
    <source>
        <dbReference type="SAM" id="MobiDB-lite"/>
    </source>
</evidence>
<feature type="region of interest" description="Disordered" evidence="1">
    <location>
        <begin position="54"/>
        <end position="77"/>
    </location>
</feature>
<reference evidence="3" key="2">
    <citation type="submission" date="2017-12" db="EMBL/GenBank/DDBJ databases">
        <title>Genome sequence of the Bar-tailed Godwit (Limosa lapponica baueri).</title>
        <authorList>
            <person name="Lima N.C.B."/>
            <person name="Parody-Merino A.M."/>
            <person name="Battley P.F."/>
            <person name="Fidler A.E."/>
            <person name="Prosdocimi F."/>
        </authorList>
    </citation>
    <scope>NUCLEOTIDE SEQUENCE [LARGE SCALE GENOMIC DNA]</scope>
</reference>
<protein>
    <submittedName>
        <fullName evidence="2">Uncharacterized protein</fullName>
    </submittedName>
</protein>
<reference evidence="3" key="1">
    <citation type="submission" date="2017-11" db="EMBL/GenBank/DDBJ databases">
        <authorList>
            <person name="Lima N.C."/>
            <person name="Parody-Merino A.M."/>
            <person name="Battley P.F."/>
            <person name="Fidler A.E."/>
            <person name="Prosdocimi F."/>
        </authorList>
    </citation>
    <scope>NUCLEOTIDE SEQUENCE [LARGE SCALE GENOMIC DNA]</scope>
</reference>